<feature type="region of interest" description="Disordered" evidence="1">
    <location>
        <begin position="1"/>
        <end position="53"/>
    </location>
</feature>
<accession>A0A6A5U7C8</accession>
<name>A0A6A5U7C8_9PLEO</name>
<evidence type="ECO:0000313" key="2">
    <source>
        <dbReference type="EMBL" id="KAF1960584.1"/>
    </source>
</evidence>
<organism evidence="2 3">
    <name type="scientific">Byssothecium circinans</name>
    <dbReference type="NCBI Taxonomy" id="147558"/>
    <lineage>
        <taxon>Eukaryota</taxon>
        <taxon>Fungi</taxon>
        <taxon>Dikarya</taxon>
        <taxon>Ascomycota</taxon>
        <taxon>Pezizomycotina</taxon>
        <taxon>Dothideomycetes</taxon>
        <taxon>Pleosporomycetidae</taxon>
        <taxon>Pleosporales</taxon>
        <taxon>Massarineae</taxon>
        <taxon>Massarinaceae</taxon>
        <taxon>Byssothecium</taxon>
    </lineage>
</organism>
<gene>
    <name evidence="2" type="ORF">CC80DRAFT_260069</name>
</gene>
<evidence type="ECO:0000256" key="1">
    <source>
        <dbReference type="SAM" id="MobiDB-lite"/>
    </source>
</evidence>
<protein>
    <submittedName>
        <fullName evidence="2">Uncharacterized protein</fullName>
    </submittedName>
</protein>
<feature type="compositionally biased region" description="Low complexity" evidence="1">
    <location>
        <begin position="1"/>
        <end position="15"/>
    </location>
</feature>
<keyword evidence="3" id="KW-1185">Reference proteome</keyword>
<sequence>MQFTSAASASVSATAIPGMAQTGTGRRTGPQTSFPPRTSQQTQTTSAEPLSPSTACERLQRVLRFCKVIRVLSFLRPATHDAVCHYKSPPPVEGWRDKLSHPPIHLRPLTAPSDSPRRSCWSDRLRPRTDYCSSRRRLVFLTLRTKWSAFALSLCPSLSQAAEPPNATKRAWLLNRAPASNKPQTLFSTAARSILLEKHKHCHITDAHGPLHRPSQLQSPTSWLHPLTIPHRAITASLRRPLTYARTSEDWFHPFLRHL</sequence>
<reference evidence="2" key="1">
    <citation type="journal article" date="2020" name="Stud. Mycol.">
        <title>101 Dothideomycetes genomes: a test case for predicting lifestyles and emergence of pathogens.</title>
        <authorList>
            <person name="Haridas S."/>
            <person name="Albert R."/>
            <person name="Binder M."/>
            <person name="Bloem J."/>
            <person name="Labutti K."/>
            <person name="Salamov A."/>
            <person name="Andreopoulos B."/>
            <person name="Baker S."/>
            <person name="Barry K."/>
            <person name="Bills G."/>
            <person name="Bluhm B."/>
            <person name="Cannon C."/>
            <person name="Castanera R."/>
            <person name="Culley D."/>
            <person name="Daum C."/>
            <person name="Ezra D."/>
            <person name="Gonzalez J."/>
            <person name="Henrissat B."/>
            <person name="Kuo A."/>
            <person name="Liang C."/>
            <person name="Lipzen A."/>
            <person name="Lutzoni F."/>
            <person name="Magnuson J."/>
            <person name="Mondo S."/>
            <person name="Nolan M."/>
            <person name="Ohm R."/>
            <person name="Pangilinan J."/>
            <person name="Park H.-J."/>
            <person name="Ramirez L."/>
            <person name="Alfaro M."/>
            <person name="Sun H."/>
            <person name="Tritt A."/>
            <person name="Yoshinaga Y."/>
            <person name="Zwiers L.-H."/>
            <person name="Turgeon B."/>
            <person name="Goodwin S."/>
            <person name="Spatafora J."/>
            <person name="Crous P."/>
            <person name="Grigoriev I."/>
        </authorList>
    </citation>
    <scope>NUCLEOTIDE SEQUENCE</scope>
    <source>
        <strain evidence="2">CBS 675.92</strain>
    </source>
</reference>
<dbReference type="EMBL" id="ML976982">
    <property type="protein sequence ID" value="KAF1960584.1"/>
    <property type="molecule type" value="Genomic_DNA"/>
</dbReference>
<proteinExistence type="predicted"/>
<evidence type="ECO:0000313" key="3">
    <source>
        <dbReference type="Proteomes" id="UP000800035"/>
    </source>
</evidence>
<feature type="compositionally biased region" description="Low complexity" evidence="1">
    <location>
        <begin position="22"/>
        <end position="46"/>
    </location>
</feature>
<dbReference type="AlphaFoldDB" id="A0A6A5U7C8"/>
<dbReference type="Proteomes" id="UP000800035">
    <property type="component" value="Unassembled WGS sequence"/>
</dbReference>